<sequence>MRDFNRDRSGSRRAFGRRDFGRRSFDGHGGRREMHKAVCSNCGKNCEVPFEPTGSKPVYCSECFKNNGGGANLR</sequence>
<dbReference type="EMBL" id="PFEB01000049">
    <property type="protein sequence ID" value="PJE60362.1"/>
    <property type="molecule type" value="Genomic_DNA"/>
</dbReference>
<evidence type="ECO:0000259" key="2">
    <source>
        <dbReference type="Pfam" id="PF23477"/>
    </source>
</evidence>
<protein>
    <recommendedName>
        <fullName evidence="2">CxxC-x17-CxxC domain-containing protein</fullName>
    </recommendedName>
</protein>
<dbReference type="Pfam" id="PF23477">
    <property type="entry name" value="zf_Tbcl_2"/>
    <property type="match status" value="1"/>
</dbReference>
<evidence type="ECO:0000313" key="4">
    <source>
        <dbReference type="Proteomes" id="UP000231434"/>
    </source>
</evidence>
<feature type="region of interest" description="Disordered" evidence="1">
    <location>
        <begin position="1"/>
        <end position="33"/>
    </location>
</feature>
<dbReference type="Proteomes" id="UP000231434">
    <property type="component" value="Unassembled WGS sequence"/>
</dbReference>
<organism evidence="3 4">
    <name type="scientific">Candidatus Roizmanbacteria bacterium CG10_big_fil_rev_8_21_14_0_10_36_26</name>
    <dbReference type="NCBI Taxonomy" id="1974851"/>
    <lineage>
        <taxon>Bacteria</taxon>
        <taxon>Candidatus Roizmaniibacteriota</taxon>
    </lineage>
</organism>
<accession>A0A2M8KKC8</accession>
<proteinExistence type="predicted"/>
<dbReference type="NCBIfam" id="TIGR04272">
    <property type="entry name" value="cxxc_cxxc_Mbark"/>
    <property type="match status" value="1"/>
</dbReference>
<evidence type="ECO:0000256" key="1">
    <source>
        <dbReference type="SAM" id="MobiDB-lite"/>
    </source>
</evidence>
<dbReference type="AlphaFoldDB" id="A0A2M8KKC8"/>
<feature type="non-terminal residue" evidence="3">
    <location>
        <position position="74"/>
    </location>
</feature>
<name>A0A2M8KKC8_9BACT</name>
<gene>
    <name evidence="3" type="ORF">COU86_05005</name>
</gene>
<feature type="domain" description="CxxC-x17-CxxC" evidence="2">
    <location>
        <begin position="32"/>
        <end position="66"/>
    </location>
</feature>
<reference evidence="4" key="1">
    <citation type="submission" date="2017-09" db="EMBL/GenBank/DDBJ databases">
        <title>Depth-based differentiation of microbial function through sediment-hosted aquifers and enrichment of novel symbionts in the deep terrestrial subsurface.</title>
        <authorList>
            <person name="Probst A.J."/>
            <person name="Ladd B."/>
            <person name="Jarett J.K."/>
            <person name="Geller-Mcgrath D.E."/>
            <person name="Sieber C.M.K."/>
            <person name="Emerson J.B."/>
            <person name="Anantharaman K."/>
            <person name="Thomas B.C."/>
            <person name="Malmstrom R."/>
            <person name="Stieglmeier M."/>
            <person name="Klingl A."/>
            <person name="Woyke T."/>
            <person name="Ryan C.M."/>
            <person name="Banfield J.F."/>
        </authorList>
    </citation>
    <scope>NUCLEOTIDE SEQUENCE [LARGE SCALE GENOMIC DNA]</scope>
</reference>
<comment type="caution">
    <text evidence="3">The sequence shown here is derived from an EMBL/GenBank/DDBJ whole genome shotgun (WGS) entry which is preliminary data.</text>
</comment>
<evidence type="ECO:0000313" key="3">
    <source>
        <dbReference type="EMBL" id="PJE60362.1"/>
    </source>
</evidence>
<dbReference type="InterPro" id="IPR026363">
    <property type="entry name" value="CxxC-x17-CxxC_dom"/>
</dbReference>